<feature type="compositionally biased region" description="Pro residues" evidence="1">
    <location>
        <begin position="208"/>
        <end position="219"/>
    </location>
</feature>
<dbReference type="Proteomes" id="UP000655751">
    <property type="component" value="Unassembled WGS sequence"/>
</dbReference>
<dbReference type="RefSeq" id="WP_196148145.1">
    <property type="nucleotide sequence ID" value="NZ_JADMLG010000002.1"/>
</dbReference>
<gene>
    <name evidence="3" type="ORF">IT779_05940</name>
</gene>
<dbReference type="EMBL" id="JADMLG010000002">
    <property type="protein sequence ID" value="MBH0775824.1"/>
    <property type="molecule type" value="Genomic_DNA"/>
</dbReference>
<keyword evidence="2" id="KW-0732">Signal</keyword>
<reference evidence="3" key="1">
    <citation type="submission" date="2020-11" db="EMBL/GenBank/DDBJ databases">
        <title>Nocardia NEAU-351.nov., a novel actinomycete isolated from the cow dung.</title>
        <authorList>
            <person name="Zhang X."/>
        </authorList>
    </citation>
    <scope>NUCLEOTIDE SEQUENCE</scope>
    <source>
        <strain evidence="3">NEAU-351</strain>
    </source>
</reference>
<protein>
    <submittedName>
        <fullName evidence="3">Uncharacterized protein</fullName>
    </submittedName>
</protein>
<name>A0A931I721_9NOCA</name>
<feature type="chain" id="PRO_5037418328" evidence="2">
    <location>
        <begin position="30"/>
        <end position="238"/>
    </location>
</feature>
<sequence>MNGRTFARAAAAITAFGLGAVLTFGAATAEPTDIVEAALVELTAKAGEDTAAQAGVGALREYTGLVDIAELRHIAANFVPFAYAAPTFGCGSNGPITTIIAAGTTEGANRNQGVNPVPGSLRFSATPAHTGAPLNSGLVVAWVNINNGRSGLDTLDDRTEVGLPTLSRTVDPGTGTVLAVMWGVINYPFANCVMTPTVGTFVVPELPAAPPAPAPPPPAAQDVPAPTIPGFPPPPAAG</sequence>
<proteinExistence type="predicted"/>
<evidence type="ECO:0000313" key="4">
    <source>
        <dbReference type="Proteomes" id="UP000655751"/>
    </source>
</evidence>
<accession>A0A931I721</accession>
<feature type="compositionally biased region" description="Pro residues" evidence="1">
    <location>
        <begin position="226"/>
        <end position="238"/>
    </location>
</feature>
<evidence type="ECO:0000256" key="1">
    <source>
        <dbReference type="SAM" id="MobiDB-lite"/>
    </source>
</evidence>
<comment type="caution">
    <text evidence="3">The sequence shown here is derived from an EMBL/GenBank/DDBJ whole genome shotgun (WGS) entry which is preliminary data.</text>
</comment>
<feature type="region of interest" description="Disordered" evidence="1">
    <location>
        <begin position="208"/>
        <end position="238"/>
    </location>
</feature>
<organism evidence="3 4">
    <name type="scientific">Nocardia bovistercoris</name>
    <dbReference type="NCBI Taxonomy" id="2785916"/>
    <lineage>
        <taxon>Bacteria</taxon>
        <taxon>Bacillati</taxon>
        <taxon>Actinomycetota</taxon>
        <taxon>Actinomycetes</taxon>
        <taxon>Mycobacteriales</taxon>
        <taxon>Nocardiaceae</taxon>
        <taxon>Nocardia</taxon>
    </lineage>
</organism>
<evidence type="ECO:0000313" key="3">
    <source>
        <dbReference type="EMBL" id="MBH0775824.1"/>
    </source>
</evidence>
<dbReference type="AlphaFoldDB" id="A0A931I721"/>
<feature type="signal peptide" evidence="2">
    <location>
        <begin position="1"/>
        <end position="29"/>
    </location>
</feature>
<keyword evidence="4" id="KW-1185">Reference proteome</keyword>
<evidence type="ECO:0000256" key="2">
    <source>
        <dbReference type="SAM" id="SignalP"/>
    </source>
</evidence>